<keyword evidence="2" id="KW-1003">Cell membrane</keyword>
<organism evidence="8 9">
    <name type="scientific">Roseitalea porphyridii</name>
    <dbReference type="NCBI Taxonomy" id="1852022"/>
    <lineage>
        <taxon>Bacteria</taxon>
        <taxon>Pseudomonadati</taxon>
        <taxon>Pseudomonadota</taxon>
        <taxon>Alphaproteobacteria</taxon>
        <taxon>Hyphomicrobiales</taxon>
        <taxon>Ahrensiaceae</taxon>
        <taxon>Roseitalea</taxon>
    </lineage>
</organism>
<feature type="transmembrane region" description="Helical" evidence="6">
    <location>
        <begin position="95"/>
        <end position="114"/>
    </location>
</feature>
<proteinExistence type="predicted"/>
<feature type="transmembrane region" description="Helical" evidence="6">
    <location>
        <begin position="151"/>
        <end position="167"/>
    </location>
</feature>
<accession>A0A4P6UZ82</accession>
<comment type="subcellular location">
    <subcellularLocation>
        <location evidence="1">Cell membrane</location>
        <topology evidence="1">Multi-pass membrane protein</topology>
    </subcellularLocation>
</comment>
<feature type="domain" description="EamA" evidence="7">
    <location>
        <begin position="148"/>
        <end position="272"/>
    </location>
</feature>
<keyword evidence="4 6" id="KW-1133">Transmembrane helix</keyword>
<dbReference type="InterPro" id="IPR000620">
    <property type="entry name" value="EamA_dom"/>
</dbReference>
<sequence length="296" mass="30908">MTPHARGLLLTAIGGTALSFDIPMIKLGGGDPWSAMLLRSGSAFIAALVIWQIAQRLTGRTIILLPGRVGYAIAGIYGLTVVAFVIAVMNTDAANVAFIIAFTPAFTALMSWFFLKERPSLATVLTILAMMVAVGIIVADGLRAGNLLGDMFALAASLLISSVITISRASRADVGFAPMIGGIVPALIAAIVLGWQGAPVSADNAFWHVFNGVVLLPVAYWCLATGPKYISAPEVSMFYLLETVLAPVWVWLIFAEAPTPAVLLGGALLIGALGAHALWQLNGAGRRAQSSPTKAP</sequence>
<evidence type="ECO:0000256" key="2">
    <source>
        <dbReference type="ARBA" id="ARBA00022475"/>
    </source>
</evidence>
<dbReference type="EMBL" id="CP036532">
    <property type="protein sequence ID" value="QBK30352.1"/>
    <property type="molecule type" value="Genomic_DNA"/>
</dbReference>
<feature type="transmembrane region" description="Helical" evidence="6">
    <location>
        <begin position="235"/>
        <end position="254"/>
    </location>
</feature>
<evidence type="ECO:0000256" key="5">
    <source>
        <dbReference type="ARBA" id="ARBA00023136"/>
    </source>
</evidence>
<dbReference type="InterPro" id="IPR051258">
    <property type="entry name" value="Diverse_Substrate_Transporter"/>
</dbReference>
<dbReference type="PANTHER" id="PTHR42920">
    <property type="entry name" value="OS03G0707200 PROTEIN-RELATED"/>
    <property type="match status" value="1"/>
</dbReference>
<dbReference type="GO" id="GO:0005886">
    <property type="term" value="C:plasma membrane"/>
    <property type="evidence" value="ECO:0007669"/>
    <property type="project" value="UniProtKB-SubCell"/>
</dbReference>
<evidence type="ECO:0000256" key="3">
    <source>
        <dbReference type="ARBA" id="ARBA00022692"/>
    </source>
</evidence>
<evidence type="ECO:0000256" key="4">
    <source>
        <dbReference type="ARBA" id="ARBA00022989"/>
    </source>
</evidence>
<evidence type="ECO:0000313" key="9">
    <source>
        <dbReference type="Proteomes" id="UP000293719"/>
    </source>
</evidence>
<keyword evidence="9" id="KW-1185">Reference proteome</keyword>
<evidence type="ECO:0000256" key="6">
    <source>
        <dbReference type="SAM" id="Phobius"/>
    </source>
</evidence>
<reference evidence="8 9" key="1">
    <citation type="journal article" date="2017" name="Int. J. Syst. Evol. Microbiol.">
        <title>Roseitalea porphyridii gen. nov., sp. nov., isolated from a red alga, and reclassification of Hoeflea suaedae Chung et al. 2013 as Pseudohoeflea suaedae gen. nov., comb. nov.</title>
        <authorList>
            <person name="Hyeon J.W."/>
            <person name="Jeong S.E."/>
            <person name="Baek K."/>
            <person name="Jeon C.O."/>
        </authorList>
    </citation>
    <scope>NUCLEOTIDE SEQUENCE [LARGE SCALE GENOMIC DNA]</scope>
    <source>
        <strain evidence="8 9">MA7-20</strain>
    </source>
</reference>
<dbReference type="GeneID" id="90767021"/>
<feature type="transmembrane region" description="Helical" evidence="6">
    <location>
        <begin position="205"/>
        <end position="223"/>
    </location>
</feature>
<dbReference type="InterPro" id="IPR037185">
    <property type="entry name" value="EmrE-like"/>
</dbReference>
<dbReference type="KEGG" id="rpod:E0E05_06910"/>
<dbReference type="Proteomes" id="UP000293719">
    <property type="component" value="Chromosome"/>
</dbReference>
<dbReference type="OrthoDB" id="9810239at2"/>
<feature type="transmembrane region" description="Helical" evidence="6">
    <location>
        <begin position="121"/>
        <end position="139"/>
    </location>
</feature>
<feature type="transmembrane region" description="Helical" evidence="6">
    <location>
        <begin position="174"/>
        <end position="193"/>
    </location>
</feature>
<dbReference type="RefSeq" id="WP_131616052.1">
    <property type="nucleotide sequence ID" value="NZ_CP036532.1"/>
</dbReference>
<evidence type="ECO:0000313" key="8">
    <source>
        <dbReference type="EMBL" id="QBK30352.1"/>
    </source>
</evidence>
<dbReference type="PANTHER" id="PTHR42920:SF5">
    <property type="entry name" value="EAMA DOMAIN-CONTAINING PROTEIN"/>
    <property type="match status" value="1"/>
</dbReference>
<evidence type="ECO:0000259" key="7">
    <source>
        <dbReference type="Pfam" id="PF00892"/>
    </source>
</evidence>
<gene>
    <name evidence="8" type="ORF">E0E05_06910</name>
</gene>
<protein>
    <submittedName>
        <fullName evidence="8">DMT family transporter</fullName>
    </submittedName>
</protein>
<keyword evidence="3 6" id="KW-0812">Transmembrane</keyword>
<name>A0A4P6UZ82_9HYPH</name>
<feature type="transmembrane region" description="Helical" evidence="6">
    <location>
        <begin position="35"/>
        <end position="57"/>
    </location>
</feature>
<dbReference type="AlphaFoldDB" id="A0A4P6UZ82"/>
<feature type="transmembrane region" description="Helical" evidence="6">
    <location>
        <begin position="69"/>
        <end position="89"/>
    </location>
</feature>
<dbReference type="Pfam" id="PF00892">
    <property type="entry name" value="EamA"/>
    <property type="match status" value="2"/>
</dbReference>
<keyword evidence="5 6" id="KW-0472">Membrane</keyword>
<evidence type="ECO:0000256" key="1">
    <source>
        <dbReference type="ARBA" id="ARBA00004651"/>
    </source>
</evidence>
<feature type="transmembrane region" description="Helical" evidence="6">
    <location>
        <begin position="260"/>
        <end position="279"/>
    </location>
</feature>
<feature type="domain" description="EamA" evidence="7">
    <location>
        <begin position="6"/>
        <end position="138"/>
    </location>
</feature>
<dbReference type="SUPFAM" id="SSF103481">
    <property type="entry name" value="Multidrug resistance efflux transporter EmrE"/>
    <property type="match status" value="2"/>
</dbReference>